<comment type="caution">
    <text evidence="9">The sequence shown here is derived from an EMBL/GenBank/DDBJ whole genome shotgun (WGS) entry which is preliminary data.</text>
</comment>
<dbReference type="EMBL" id="JAEDAK010000011">
    <property type="protein sequence ID" value="MBH9578294.1"/>
    <property type="molecule type" value="Genomic_DNA"/>
</dbReference>
<feature type="transmembrane region" description="Helical" evidence="7">
    <location>
        <begin position="361"/>
        <end position="385"/>
    </location>
</feature>
<feature type="domain" description="Major facilitator superfamily (MFS) profile" evidence="8">
    <location>
        <begin position="14"/>
        <end position="461"/>
    </location>
</feature>
<feature type="transmembrane region" description="Helical" evidence="7">
    <location>
        <begin position="142"/>
        <end position="162"/>
    </location>
</feature>
<keyword evidence="6 7" id="KW-0472">Membrane</keyword>
<dbReference type="SUPFAM" id="SSF103473">
    <property type="entry name" value="MFS general substrate transporter"/>
    <property type="match status" value="1"/>
</dbReference>
<dbReference type="InterPro" id="IPR011701">
    <property type="entry name" value="MFS"/>
</dbReference>
<keyword evidence="5 7" id="KW-1133">Transmembrane helix</keyword>
<dbReference type="GO" id="GO:0022857">
    <property type="term" value="F:transmembrane transporter activity"/>
    <property type="evidence" value="ECO:0007669"/>
    <property type="project" value="InterPro"/>
</dbReference>
<feature type="transmembrane region" description="Helical" evidence="7">
    <location>
        <begin position="438"/>
        <end position="458"/>
    </location>
</feature>
<dbReference type="RefSeq" id="WP_198112066.1">
    <property type="nucleotide sequence ID" value="NZ_JAEDAK010000011.1"/>
</dbReference>
<keyword evidence="4 7" id="KW-0812">Transmembrane</keyword>
<feature type="transmembrane region" description="Helical" evidence="7">
    <location>
        <begin position="297"/>
        <end position="318"/>
    </location>
</feature>
<evidence type="ECO:0000256" key="7">
    <source>
        <dbReference type="SAM" id="Phobius"/>
    </source>
</evidence>
<dbReference type="PANTHER" id="PTHR42718:SF46">
    <property type="entry name" value="BLR6921 PROTEIN"/>
    <property type="match status" value="1"/>
</dbReference>
<evidence type="ECO:0000256" key="5">
    <source>
        <dbReference type="ARBA" id="ARBA00022989"/>
    </source>
</evidence>
<evidence type="ECO:0000256" key="3">
    <source>
        <dbReference type="ARBA" id="ARBA00022475"/>
    </source>
</evidence>
<organism evidence="9 10">
    <name type="scientific">Inhella proteolytica</name>
    <dbReference type="NCBI Taxonomy" id="2795029"/>
    <lineage>
        <taxon>Bacteria</taxon>
        <taxon>Pseudomonadati</taxon>
        <taxon>Pseudomonadota</taxon>
        <taxon>Betaproteobacteria</taxon>
        <taxon>Burkholderiales</taxon>
        <taxon>Sphaerotilaceae</taxon>
        <taxon>Inhella</taxon>
    </lineage>
</organism>
<sequence>MTHPPSPAAAGRSALAALALCALLPALGTSIANVALPTLVQAFGSRFESVQWVVLAHLLASTTLVVSAGRLGDLLGRRRLLLASIALFGLGSGLAAAAPGLWSLVAARALQGAGAAGMMALGLALVAAAVPAQRSGQAMGLMATLSAFGTALGPALGGLLLAGLGWRALFLLQLPLALLALGLAVRFLPADGPARTAERFDALGALLLALTLAAYALALTQGAAWGLRGPLLGLAALGLALFVWAQRRVAAPLVNLAQLRAPRLRAQLLATALVAVVLMTTLVLGPFHLVHSLGLDAAGLGLAMAVGPACVALVGWPAGRAVDRWGSAAVGRLGLLGMLLASTGLALAPLAWGLAGYLGPLVALTSSYALFQAATPSALLAGVAPMQRGLVSGLLNLARNLGLVSGAALMGAVFVQALPSGGLGRAGPAEVAAALRHSFVLASGLLLLALAVAWARLAPPRPPA</sequence>
<gene>
    <name evidence="9" type="ORF">I7X39_15495</name>
</gene>
<feature type="transmembrane region" description="Helical" evidence="7">
    <location>
        <begin position="200"/>
        <end position="219"/>
    </location>
</feature>
<feature type="transmembrane region" description="Helical" evidence="7">
    <location>
        <begin position="108"/>
        <end position="130"/>
    </location>
</feature>
<evidence type="ECO:0000256" key="2">
    <source>
        <dbReference type="ARBA" id="ARBA00022448"/>
    </source>
</evidence>
<evidence type="ECO:0000256" key="1">
    <source>
        <dbReference type="ARBA" id="ARBA00004651"/>
    </source>
</evidence>
<protein>
    <submittedName>
        <fullName evidence="9">MFS transporter</fullName>
    </submittedName>
</protein>
<dbReference type="AlphaFoldDB" id="A0A931J686"/>
<feature type="transmembrane region" description="Helical" evidence="7">
    <location>
        <begin position="397"/>
        <end position="418"/>
    </location>
</feature>
<evidence type="ECO:0000256" key="6">
    <source>
        <dbReference type="ARBA" id="ARBA00023136"/>
    </source>
</evidence>
<accession>A0A931J686</accession>
<evidence type="ECO:0000313" key="9">
    <source>
        <dbReference type="EMBL" id="MBH9578294.1"/>
    </source>
</evidence>
<dbReference type="Proteomes" id="UP000613266">
    <property type="component" value="Unassembled WGS sequence"/>
</dbReference>
<keyword evidence="10" id="KW-1185">Reference proteome</keyword>
<feature type="transmembrane region" description="Helical" evidence="7">
    <location>
        <begin position="52"/>
        <end position="68"/>
    </location>
</feature>
<proteinExistence type="predicted"/>
<evidence type="ECO:0000259" key="8">
    <source>
        <dbReference type="PROSITE" id="PS50850"/>
    </source>
</evidence>
<name>A0A931J686_9BURK</name>
<feature type="transmembrane region" description="Helical" evidence="7">
    <location>
        <begin position="266"/>
        <end position="285"/>
    </location>
</feature>
<dbReference type="PRINTS" id="PR01036">
    <property type="entry name" value="TCRTETB"/>
</dbReference>
<feature type="transmembrane region" description="Helical" evidence="7">
    <location>
        <begin position="168"/>
        <end position="188"/>
    </location>
</feature>
<dbReference type="Gene3D" id="1.20.1250.20">
    <property type="entry name" value="MFS general substrate transporter like domains"/>
    <property type="match status" value="1"/>
</dbReference>
<feature type="transmembrane region" description="Helical" evidence="7">
    <location>
        <begin position="80"/>
        <end position="102"/>
    </location>
</feature>
<dbReference type="Gene3D" id="1.20.1720.10">
    <property type="entry name" value="Multidrug resistance protein D"/>
    <property type="match status" value="1"/>
</dbReference>
<dbReference type="PROSITE" id="PS50850">
    <property type="entry name" value="MFS"/>
    <property type="match status" value="1"/>
</dbReference>
<feature type="transmembrane region" description="Helical" evidence="7">
    <location>
        <begin position="225"/>
        <end position="245"/>
    </location>
</feature>
<dbReference type="InterPro" id="IPR036259">
    <property type="entry name" value="MFS_trans_sf"/>
</dbReference>
<dbReference type="Pfam" id="PF07690">
    <property type="entry name" value="MFS_1"/>
    <property type="match status" value="1"/>
</dbReference>
<comment type="subcellular location">
    <subcellularLocation>
        <location evidence="1">Cell membrane</location>
        <topology evidence="1">Multi-pass membrane protein</topology>
    </subcellularLocation>
</comment>
<evidence type="ECO:0000256" key="4">
    <source>
        <dbReference type="ARBA" id="ARBA00022692"/>
    </source>
</evidence>
<dbReference type="GO" id="GO:0005886">
    <property type="term" value="C:plasma membrane"/>
    <property type="evidence" value="ECO:0007669"/>
    <property type="project" value="UniProtKB-SubCell"/>
</dbReference>
<keyword evidence="2" id="KW-0813">Transport</keyword>
<reference evidence="9" key="1">
    <citation type="submission" date="2020-12" db="EMBL/GenBank/DDBJ databases">
        <title>The genome sequence of Inhella sp. 1Y17.</title>
        <authorList>
            <person name="Liu Y."/>
        </authorList>
    </citation>
    <scope>NUCLEOTIDE SEQUENCE</scope>
    <source>
        <strain evidence="9">1Y17</strain>
    </source>
</reference>
<evidence type="ECO:0000313" key="10">
    <source>
        <dbReference type="Proteomes" id="UP000613266"/>
    </source>
</evidence>
<dbReference type="InterPro" id="IPR020846">
    <property type="entry name" value="MFS_dom"/>
</dbReference>
<dbReference type="PANTHER" id="PTHR42718">
    <property type="entry name" value="MAJOR FACILITATOR SUPERFAMILY MULTIDRUG TRANSPORTER MFSC"/>
    <property type="match status" value="1"/>
</dbReference>
<feature type="transmembrane region" description="Helical" evidence="7">
    <location>
        <begin position="330"/>
        <end position="355"/>
    </location>
</feature>
<keyword evidence="3" id="KW-1003">Cell membrane</keyword>